<name>A0A9D4DEV1_DREPO</name>
<reference evidence="1" key="1">
    <citation type="journal article" date="2019" name="bioRxiv">
        <title>The Genome of the Zebra Mussel, Dreissena polymorpha: A Resource for Invasive Species Research.</title>
        <authorList>
            <person name="McCartney M.A."/>
            <person name="Auch B."/>
            <person name="Kono T."/>
            <person name="Mallez S."/>
            <person name="Zhang Y."/>
            <person name="Obille A."/>
            <person name="Becker A."/>
            <person name="Abrahante J.E."/>
            <person name="Garbe J."/>
            <person name="Badalamenti J.P."/>
            <person name="Herman A."/>
            <person name="Mangelson H."/>
            <person name="Liachko I."/>
            <person name="Sullivan S."/>
            <person name="Sone E.D."/>
            <person name="Koren S."/>
            <person name="Silverstein K.A.T."/>
            <person name="Beckman K.B."/>
            <person name="Gohl D.M."/>
        </authorList>
    </citation>
    <scope>NUCLEOTIDE SEQUENCE</scope>
    <source>
        <strain evidence="1">Duluth1</strain>
        <tissue evidence="1">Whole animal</tissue>
    </source>
</reference>
<dbReference type="AlphaFoldDB" id="A0A9D4DEV1"/>
<sequence>MARKQGLPLKCMAKMVVSQNHAKQADFGFLQDTLPTESCPEFIGYNTRLCIEQGHTIRPKTQVDYLPLDMKPSDPDTIMTSLQKAKVLSSQYGLNLIVFTGDLQLYRVAVNSIWAYPEQFQDVILRLGGMHFLLS</sequence>
<protein>
    <submittedName>
        <fullName evidence="1">Uncharacterized protein</fullName>
    </submittedName>
</protein>
<keyword evidence="2" id="KW-1185">Reference proteome</keyword>
<gene>
    <name evidence="1" type="ORF">DPMN_182471</name>
</gene>
<organism evidence="1 2">
    <name type="scientific">Dreissena polymorpha</name>
    <name type="common">Zebra mussel</name>
    <name type="synonym">Mytilus polymorpha</name>
    <dbReference type="NCBI Taxonomy" id="45954"/>
    <lineage>
        <taxon>Eukaryota</taxon>
        <taxon>Metazoa</taxon>
        <taxon>Spiralia</taxon>
        <taxon>Lophotrochozoa</taxon>
        <taxon>Mollusca</taxon>
        <taxon>Bivalvia</taxon>
        <taxon>Autobranchia</taxon>
        <taxon>Heteroconchia</taxon>
        <taxon>Euheterodonta</taxon>
        <taxon>Imparidentia</taxon>
        <taxon>Neoheterodontei</taxon>
        <taxon>Myida</taxon>
        <taxon>Dreissenoidea</taxon>
        <taxon>Dreissenidae</taxon>
        <taxon>Dreissena</taxon>
    </lineage>
</organism>
<comment type="caution">
    <text evidence="1">The sequence shown here is derived from an EMBL/GenBank/DDBJ whole genome shotgun (WGS) entry which is preliminary data.</text>
</comment>
<evidence type="ECO:0000313" key="1">
    <source>
        <dbReference type="EMBL" id="KAH3748034.1"/>
    </source>
</evidence>
<accession>A0A9D4DEV1</accession>
<dbReference type="EMBL" id="JAIWYP010000010">
    <property type="protein sequence ID" value="KAH3748034.1"/>
    <property type="molecule type" value="Genomic_DNA"/>
</dbReference>
<dbReference type="Proteomes" id="UP000828390">
    <property type="component" value="Unassembled WGS sequence"/>
</dbReference>
<reference evidence="1" key="2">
    <citation type="submission" date="2020-11" db="EMBL/GenBank/DDBJ databases">
        <authorList>
            <person name="McCartney M.A."/>
            <person name="Auch B."/>
            <person name="Kono T."/>
            <person name="Mallez S."/>
            <person name="Becker A."/>
            <person name="Gohl D.M."/>
            <person name="Silverstein K.A.T."/>
            <person name="Koren S."/>
            <person name="Bechman K.B."/>
            <person name="Herman A."/>
            <person name="Abrahante J.E."/>
            <person name="Garbe J."/>
        </authorList>
    </citation>
    <scope>NUCLEOTIDE SEQUENCE</scope>
    <source>
        <strain evidence="1">Duluth1</strain>
        <tissue evidence="1">Whole animal</tissue>
    </source>
</reference>
<proteinExistence type="predicted"/>
<evidence type="ECO:0000313" key="2">
    <source>
        <dbReference type="Proteomes" id="UP000828390"/>
    </source>
</evidence>